<evidence type="ECO:0000256" key="6">
    <source>
        <dbReference type="ARBA" id="ARBA00072197"/>
    </source>
</evidence>
<dbReference type="SUPFAM" id="SSF48403">
    <property type="entry name" value="Ankyrin repeat"/>
    <property type="match status" value="2"/>
</dbReference>
<feature type="repeat" description="ANK" evidence="7">
    <location>
        <begin position="129"/>
        <end position="161"/>
    </location>
</feature>
<feature type="repeat" description="ANK" evidence="7">
    <location>
        <begin position="96"/>
        <end position="128"/>
    </location>
</feature>
<dbReference type="PANTHER" id="PTHR24173:SF78">
    <property type="entry name" value="PROTEIN FEM-1 HOMOLOG B"/>
    <property type="match status" value="1"/>
</dbReference>
<evidence type="ECO:0000256" key="4">
    <source>
        <dbReference type="ARBA" id="ARBA00023043"/>
    </source>
</evidence>
<evidence type="ECO:0000256" key="1">
    <source>
        <dbReference type="ARBA" id="ARBA00004906"/>
    </source>
</evidence>
<dbReference type="AlphaFoldDB" id="A0AAN8PU29"/>
<comment type="similarity">
    <text evidence="5">Belongs to the fem-1 family.</text>
</comment>
<sequence>MGSEFTPDMVKSLKQKVFAAARDGMAISIFAMLWNLDREIVNDVLNFHTEEEGQKTTPLIIAARNGEEKVVQVLLTNFSVNIEQTGTVKFDGYIIEGATSLWCAAGAGHFGVVKCLIEHDANVNHPTHTNSTPLRAACFDGRLDIVKYLIEHGADLTIANKYNNTCLMISCYKGHKDVVRYLLQKGADPDCKAHCGATALHFSAECGHLDIVKELIKFGASMPKNDHDMTPLIVAAECGKFEVVEYLVSLPECSREEKIDALELLGASFANDKENYDISKAFHYLTLAMSERFRDKNNMIPKPKYPPVPAYNNRVECQTPAELQKIEKDFGALHMESLAIRERVLGADNPEVPHPVIFRGAVFADSARFDRCIALWMHAMKLRQKNNRTISKDLLRFSQVFSQIVHIDVKLQFCHMEEVFEHAVIEIIRDIERVKSEDEDKDALQEIYQSNIHTCLYLLVIALKICKTAEEEESLYRLVYKFLKHKPSLRNGYTPLHMAVDSATLVDDFHVNDVVTFPNAGLALMLIKCGSDVNSLDFRGNAPLHVIVRYTNPISDFDTLHQIMLSLIHGGAHIDIRNYDRKTPIECTTTGVAEVIIRQHWKISLKCLAARAIKDHNVSFQNMIPSILEEFIHLH</sequence>
<dbReference type="PROSITE" id="PS50297">
    <property type="entry name" value="ANK_REP_REGION"/>
    <property type="match status" value="4"/>
</dbReference>
<keyword evidence="4 7" id="KW-0040">ANK repeat</keyword>
<protein>
    <recommendedName>
        <fullName evidence="6">Protein fem-1 homolog B</fullName>
    </recommendedName>
</protein>
<name>A0AAN8PU29_PATCE</name>
<dbReference type="SMART" id="SM00248">
    <property type="entry name" value="ANK"/>
    <property type="match status" value="8"/>
</dbReference>
<dbReference type="Pfam" id="PF12796">
    <property type="entry name" value="Ank_2"/>
    <property type="match status" value="2"/>
</dbReference>
<comment type="pathway">
    <text evidence="1">Protein modification; protein ubiquitination.</text>
</comment>
<keyword evidence="9" id="KW-1185">Reference proteome</keyword>
<gene>
    <name evidence="8" type="ORF">SNE40_011464</name>
</gene>
<dbReference type="GO" id="GO:0005737">
    <property type="term" value="C:cytoplasm"/>
    <property type="evidence" value="ECO:0007669"/>
    <property type="project" value="UniProtKB-SubCell"/>
</dbReference>
<dbReference type="PROSITE" id="PS50088">
    <property type="entry name" value="ANK_REPEAT"/>
    <property type="match status" value="4"/>
</dbReference>
<reference evidence="8 9" key="1">
    <citation type="submission" date="2024-01" db="EMBL/GenBank/DDBJ databases">
        <title>The genome of the rayed Mediterranean limpet Patella caerulea (Linnaeus, 1758).</title>
        <authorList>
            <person name="Anh-Thu Weber A."/>
            <person name="Halstead-Nussloch G."/>
        </authorList>
    </citation>
    <scope>NUCLEOTIDE SEQUENCE [LARGE SCALE GENOMIC DNA]</scope>
    <source>
        <strain evidence="8">AATW-2023a</strain>
        <tissue evidence="8">Whole specimen</tissue>
    </source>
</reference>
<comment type="caution">
    <text evidence="8">The sequence shown here is derived from an EMBL/GenBank/DDBJ whole genome shotgun (WGS) entry which is preliminary data.</text>
</comment>
<dbReference type="InterPro" id="IPR002110">
    <property type="entry name" value="Ankyrin_rpt"/>
</dbReference>
<evidence type="ECO:0000313" key="9">
    <source>
        <dbReference type="Proteomes" id="UP001347796"/>
    </source>
</evidence>
<keyword evidence="2" id="KW-0677">Repeat</keyword>
<feature type="repeat" description="ANK" evidence="7">
    <location>
        <begin position="162"/>
        <end position="194"/>
    </location>
</feature>
<dbReference type="EMBL" id="JAZGQO010000008">
    <property type="protein sequence ID" value="KAK6179006.1"/>
    <property type="molecule type" value="Genomic_DNA"/>
</dbReference>
<proteinExistence type="inferred from homology"/>
<dbReference type="Pfam" id="PF00023">
    <property type="entry name" value="Ank"/>
    <property type="match status" value="1"/>
</dbReference>
<dbReference type="Gene3D" id="1.25.40.20">
    <property type="entry name" value="Ankyrin repeat-containing domain"/>
    <property type="match status" value="3"/>
</dbReference>
<keyword evidence="3" id="KW-0833">Ubl conjugation pathway</keyword>
<feature type="repeat" description="ANK" evidence="7">
    <location>
        <begin position="195"/>
        <end position="227"/>
    </location>
</feature>
<evidence type="ECO:0000256" key="2">
    <source>
        <dbReference type="ARBA" id="ARBA00022737"/>
    </source>
</evidence>
<dbReference type="PANTHER" id="PTHR24173">
    <property type="entry name" value="ANKYRIN REPEAT CONTAINING"/>
    <property type="match status" value="1"/>
</dbReference>
<dbReference type="Proteomes" id="UP001347796">
    <property type="component" value="Unassembled WGS sequence"/>
</dbReference>
<organism evidence="8 9">
    <name type="scientific">Patella caerulea</name>
    <name type="common">Rayed Mediterranean limpet</name>
    <dbReference type="NCBI Taxonomy" id="87958"/>
    <lineage>
        <taxon>Eukaryota</taxon>
        <taxon>Metazoa</taxon>
        <taxon>Spiralia</taxon>
        <taxon>Lophotrochozoa</taxon>
        <taxon>Mollusca</taxon>
        <taxon>Gastropoda</taxon>
        <taxon>Patellogastropoda</taxon>
        <taxon>Patelloidea</taxon>
        <taxon>Patellidae</taxon>
        <taxon>Patella</taxon>
    </lineage>
</organism>
<evidence type="ECO:0000256" key="5">
    <source>
        <dbReference type="ARBA" id="ARBA00038500"/>
    </source>
</evidence>
<evidence type="ECO:0000256" key="3">
    <source>
        <dbReference type="ARBA" id="ARBA00022786"/>
    </source>
</evidence>
<accession>A0AAN8PU29</accession>
<evidence type="ECO:0000256" key="7">
    <source>
        <dbReference type="PROSITE-ProRule" id="PRU00023"/>
    </source>
</evidence>
<dbReference type="FunFam" id="1.25.40.20:FF:000205">
    <property type="entry name" value="Fem-1 homolog B"/>
    <property type="match status" value="1"/>
</dbReference>
<dbReference type="InterPro" id="IPR036770">
    <property type="entry name" value="Ankyrin_rpt-contain_sf"/>
</dbReference>
<evidence type="ECO:0000313" key="8">
    <source>
        <dbReference type="EMBL" id="KAK6179006.1"/>
    </source>
</evidence>